<dbReference type="InterPro" id="IPR003362">
    <property type="entry name" value="Bact_transf"/>
</dbReference>
<dbReference type="EMBL" id="JXRR01000021">
    <property type="protein sequence ID" value="KIL43748.1"/>
    <property type="molecule type" value="Genomic_DNA"/>
</dbReference>
<reference evidence="4 5" key="1">
    <citation type="submission" date="2015-01" db="EMBL/GenBank/DDBJ databases">
        <title>Jeotgalibacillus campisalis genome sequencing.</title>
        <authorList>
            <person name="Goh K.M."/>
            <person name="Chan K.-G."/>
            <person name="Yaakop A.S."/>
            <person name="Ee R."/>
            <person name="Gan H.M."/>
            <person name="Chan C.S."/>
        </authorList>
    </citation>
    <scope>NUCLEOTIDE SEQUENCE [LARGE SCALE GENOMIC DNA]</scope>
    <source>
        <strain evidence="4 5">SF-57</strain>
    </source>
</reference>
<gene>
    <name evidence="4" type="ORF">KR50_32680</name>
</gene>
<dbReference type="GO" id="GO:0016780">
    <property type="term" value="F:phosphotransferase activity, for other substituted phosphate groups"/>
    <property type="evidence" value="ECO:0007669"/>
    <property type="project" value="TreeGrafter"/>
</dbReference>
<keyword evidence="2" id="KW-1133">Transmembrane helix</keyword>
<dbReference type="PANTHER" id="PTHR30576">
    <property type="entry name" value="COLANIC BIOSYNTHESIS UDP-GLUCOSE LIPID CARRIER TRANSFERASE"/>
    <property type="match status" value="1"/>
</dbReference>
<evidence type="ECO:0000259" key="3">
    <source>
        <dbReference type="Pfam" id="PF02397"/>
    </source>
</evidence>
<keyword evidence="2" id="KW-0812">Transmembrane</keyword>
<evidence type="ECO:0000256" key="1">
    <source>
        <dbReference type="ARBA" id="ARBA00006464"/>
    </source>
</evidence>
<keyword evidence="4" id="KW-0808">Transferase</keyword>
<accession>A0A0C2VIB2</accession>
<evidence type="ECO:0000256" key="2">
    <source>
        <dbReference type="SAM" id="Phobius"/>
    </source>
</evidence>
<comment type="caution">
    <text evidence="4">The sequence shown here is derived from an EMBL/GenBank/DDBJ whole genome shotgun (WGS) entry which is preliminary data.</text>
</comment>
<dbReference type="PROSITE" id="PS51257">
    <property type="entry name" value="PROKAR_LIPOPROTEIN"/>
    <property type="match status" value="1"/>
</dbReference>
<dbReference type="PANTHER" id="PTHR30576:SF8">
    <property type="entry name" value="UNDECAPRENYL-PHOSPHATE GALACTOSE PHOSPHOTRANSFERASE"/>
    <property type="match status" value="1"/>
</dbReference>
<dbReference type="Proteomes" id="UP000031972">
    <property type="component" value="Unassembled WGS sequence"/>
</dbReference>
<organism evidence="4 5">
    <name type="scientific">Jeotgalibacillus campisalis</name>
    <dbReference type="NCBI Taxonomy" id="220754"/>
    <lineage>
        <taxon>Bacteria</taxon>
        <taxon>Bacillati</taxon>
        <taxon>Bacillota</taxon>
        <taxon>Bacilli</taxon>
        <taxon>Bacillales</taxon>
        <taxon>Caryophanaceae</taxon>
        <taxon>Jeotgalibacillus</taxon>
    </lineage>
</organism>
<dbReference type="RefSeq" id="WP_041060847.1">
    <property type="nucleotide sequence ID" value="NZ_JXRR01000021.1"/>
</dbReference>
<feature type="domain" description="Bacterial sugar transferase" evidence="3">
    <location>
        <begin position="2"/>
        <end position="176"/>
    </location>
</feature>
<comment type="similarity">
    <text evidence="1">Belongs to the bacterial sugar transferase family.</text>
</comment>
<dbReference type="Pfam" id="PF02397">
    <property type="entry name" value="Bac_transf"/>
    <property type="match status" value="1"/>
</dbReference>
<evidence type="ECO:0000313" key="5">
    <source>
        <dbReference type="Proteomes" id="UP000031972"/>
    </source>
</evidence>
<protein>
    <submittedName>
        <fullName evidence="4">Sugar transferase</fullName>
    </submittedName>
</protein>
<dbReference type="AlphaFoldDB" id="A0A0C2VIB2"/>
<keyword evidence="2" id="KW-0472">Membrane</keyword>
<feature type="transmembrane region" description="Helical" evidence="2">
    <location>
        <begin position="7"/>
        <end position="30"/>
    </location>
</feature>
<keyword evidence="5" id="KW-1185">Reference proteome</keyword>
<name>A0A0C2VIB2_9BACL</name>
<proteinExistence type="inferred from homology"/>
<evidence type="ECO:0000313" key="4">
    <source>
        <dbReference type="EMBL" id="KIL43748.1"/>
    </source>
</evidence>
<sequence length="202" mass="23169">MKRLIDFLLSSILLIVLFPLAAVLGCLIFVKIGSPILFKQIRAGLHGIPFTIYKFRTMKDALSASGELLSDQDRLTPFGQFLRKYSLDELPQLVNVWKGEMSFVGPRPLLMEYLPLYTHEQAMRLNIKPGLTGWAQVNGRNAISWEKKFELDVWYVEHYSLWLDVKIIWMTVMRVVRPKGVSYPDSATVKRFKGTGSEESTK</sequence>
<dbReference type="PATRIC" id="fig|220754.4.peg.3281"/>